<dbReference type="Pfam" id="PF00389">
    <property type="entry name" value="2-Hacid_dh"/>
    <property type="match status" value="1"/>
</dbReference>
<reference evidence="7 8" key="1">
    <citation type="submission" date="2014-11" db="EMBL/GenBank/DDBJ databases">
        <title>Pan-genome of Gallibacterium spp.</title>
        <authorList>
            <person name="Kudirkiene E."/>
            <person name="Bojesen A.M."/>
        </authorList>
    </citation>
    <scope>NUCLEOTIDE SEQUENCE [LARGE SCALE GENOMIC DNA]</scope>
    <source>
        <strain evidence="7 8">59/S3/89</strain>
    </source>
</reference>
<evidence type="ECO:0000313" key="7">
    <source>
        <dbReference type="EMBL" id="OBX04993.1"/>
    </source>
</evidence>
<feature type="domain" description="D-isomer specific 2-hydroxyacid dehydrogenase catalytic" evidence="5">
    <location>
        <begin position="6"/>
        <end position="321"/>
    </location>
</feature>
<dbReference type="EC" id="1.1.1.79" evidence="7"/>
<evidence type="ECO:0000256" key="4">
    <source>
        <dbReference type="RuleBase" id="RU003719"/>
    </source>
</evidence>
<evidence type="ECO:0000256" key="2">
    <source>
        <dbReference type="ARBA" id="ARBA00023002"/>
    </source>
</evidence>
<dbReference type="InterPro" id="IPR050223">
    <property type="entry name" value="D-isomer_2-hydroxyacid_DH"/>
</dbReference>
<keyword evidence="2 4" id="KW-0560">Oxidoreductase</keyword>
<evidence type="ECO:0000313" key="8">
    <source>
        <dbReference type="Proteomes" id="UP000092626"/>
    </source>
</evidence>
<evidence type="ECO:0000259" key="5">
    <source>
        <dbReference type="Pfam" id="PF00389"/>
    </source>
</evidence>
<dbReference type="PROSITE" id="PS00671">
    <property type="entry name" value="D_2_HYDROXYACID_DH_3"/>
    <property type="match status" value="1"/>
</dbReference>
<dbReference type="Pfam" id="PF02826">
    <property type="entry name" value="2-Hacid_dh_C"/>
    <property type="match status" value="1"/>
</dbReference>
<dbReference type="InterPro" id="IPR006140">
    <property type="entry name" value="D-isomer_DH_NAD-bd"/>
</dbReference>
<evidence type="ECO:0000259" key="6">
    <source>
        <dbReference type="Pfam" id="PF02826"/>
    </source>
</evidence>
<dbReference type="AlphaFoldDB" id="A0A1A7PQZ4"/>
<dbReference type="InterPro" id="IPR036291">
    <property type="entry name" value="NAD(P)-bd_dom_sf"/>
</dbReference>
<name>A0A1A7PQZ4_9PAST</name>
<dbReference type="SUPFAM" id="SSF51735">
    <property type="entry name" value="NAD(P)-binding Rossmann-fold domains"/>
    <property type="match status" value="1"/>
</dbReference>
<dbReference type="EMBL" id="JTJR01000015">
    <property type="protein sequence ID" value="OBX04993.1"/>
    <property type="molecule type" value="Genomic_DNA"/>
</dbReference>
<dbReference type="CDD" id="cd05301">
    <property type="entry name" value="GDH"/>
    <property type="match status" value="1"/>
</dbReference>
<protein>
    <submittedName>
        <fullName evidence="7">Bifunctional glyoxylate/hydroxypyruvate reductase B</fullName>
        <ecNumber evidence="7">1.1.1.79</ecNumber>
        <ecNumber evidence="7">1.1.1.81</ecNumber>
    </submittedName>
</protein>
<dbReference type="PANTHER" id="PTHR10996">
    <property type="entry name" value="2-HYDROXYACID DEHYDROGENASE-RELATED"/>
    <property type="match status" value="1"/>
</dbReference>
<organism evidence="7 8">
    <name type="scientific">Gallibacterium genomosp. 3</name>
    <dbReference type="NCBI Taxonomy" id="505345"/>
    <lineage>
        <taxon>Bacteria</taxon>
        <taxon>Pseudomonadati</taxon>
        <taxon>Pseudomonadota</taxon>
        <taxon>Gammaproteobacteria</taxon>
        <taxon>Pasteurellales</taxon>
        <taxon>Pasteurellaceae</taxon>
        <taxon>Gallibacterium</taxon>
    </lineage>
</organism>
<keyword evidence="3" id="KW-0520">NAD</keyword>
<dbReference type="STRING" id="505345.QV06_04035"/>
<feature type="domain" description="D-isomer specific 2-hydroxyacid dehydrogenase NAD-binding" evidence="6">
    <location>
        <begin position="110"/>
        <end position="288"/>
    </location>
</feature>
<dbReference type="Gene3D" id="3.40.50.720">
    <property type="entry name" value="NAD(P)-binding Rossmann-like Domain"/>
    <property type="match status" value="2"/>
</dbReference>
<proteinExistence type="inferred from homology"/>
<dbReference type="PATRIC" id="fig|505345.6.peg.820"/>
<dbReference type="EC" id="1.1.1.81" evidence="7"/>
<evidence type="ECO:0000256" key="3">
    <source>
        <dbReference type="ARBA" id="ARBA00023027"/>
    </source>
</evidence>
<dbReference type="PROSITE" id="PS00065">
    <property type="entry name" value="D_2_HYDROXYACID_DH_1"/>
    <property type="match status" value="1"/>
</dbReference>
<dbReference type="InterPro" id="IPR006139">
    <property type="entry name" value="D-isomer_2_OHA_DH_cat_dom"/>
</dbReference>
<dbReference type="InterPro" id="IPR029753">
    <property type="entry name" value="D-isomer_DH_CS"/>
</dbReference>
<dbReference type="InterPro" id="IPR029752">
    <property type="entry name" value="D-isomer_DH_CS1"/>
</dbReference>
<sequence length="325" mass="35792">MMKKTVILYSPIPAELQARLANEFNLICFDKVDSHNEQQFLAVLADADGVIGSGVNIKGEKLANARKLKAISTISVGYDNFDISELTERNIRLMHTPGVLTDTTADLIFTLLLTTARRIVEVSDFIHQGKWQKSIGRDLFGVDVHHKTIGIIGMGNIGAAVAKRAFCGFDMRVLYTSRQHKPEVEQKYQAVWCELDQLLTEADFVCITLPLTPETENLLTKEKLALMKPTSILINGGRGKIVDEQALIEALKNKHILAAGLDVFVQEPLPADSELLSLPNAVLVPHIGSATVETRYKMAELAVDNLIVALQPTKPTTNLVNRDVA</sequence>
<evidence type="ECO:0000256" key="1">
    <source>
        <dbReference type="ARBA" id="ARBA00005854"/>
    </source>
</evidence>
<dbReference type="PANTHER" id="PTHR10996:SF283">
    <property type="entry name" value="GLYOXYLATE_HYDROXYPYRUVATE REDUCTASE B"/>
    <property type="match status" value="1"/>
</dbReference>
<comment type="caution">
    <text evidence="7">The sequence shown here is derived from an EMBL/GenBank/DDBJ whole genome shotgun (WGS) entry which is preliminary data.</text>
</comment>
<dbReference type="FunFam" id="3.40.50.720:FF:000462">
    <property type="entry name" value="Glyoxylate reductase (NADP+)"/>
    <property type="match status" value="1"/>
</dbReference>
<keyword evidence="7" id="KW-0670">Pyruvate</keyword>
<dbReference type="Proteomes" id="UP000092626">
    <property type="component" value="Unassembled WGS sequence"/>
</dbReference>
<dbReference type="GO" id="GO:0016618">
    <property type="term" value="F:hydroxypyruvate reductase [NAD(P)H] activity"/>
    <property type="evidence" value="ECO:0007669"/>
    <property type="project" value="UniProtKB-EC"/>
</dbReference>
<dbReference type="GO" id="GO:0051287">
    <property type="term" value="F:NAD binding"/>
    <property type="evidence" value="ECO:0007669"/>
    <property type="project" value="InterPro"/>
</dbReference>
<gene>
    <name evidence="7" type="ORF">QV06_04035</name>
</gene>
<dbReference type="GO" id="GO:0030267">
    <property type="term" value="F:glyoxylate reductase (NADPH) activity"/>
    <property type="evidence" value="ECO:0007669"/>
    <property type="project" value="UniProtKB-EC"/>
</dbReference>
<dbReference type="GO" id="GO:0005829">
    <property type="term" value="C:cytosol"/>
    <property type="evidence" value="ECO:0007669"/>
    <property type="project" value="TreeGrafter"/>
</dbReference>
<dbReference type="SUPFAM" id="SSF52283">
    <property type="entry name" value="Formate/glycerate dehydrogenase catalytic domain-like"/>
    <property type="match status" value="1"/>
</dbReference>
<comment type="similarity">
    <text evidence="1 4">Belongs to the D-isomer specific 2-hydroxyacid dehydrogenase family.</text>
</comment>
<accession>A0A1A7PQZ4</accession>